<evidence type="ECO:0000313" key="10">
    <source>
        <dbReference type="Proteomes" id="UP001163266"/>
    </source>
</evidence>
<dbReference type="PANTHER" id="PTHR11839:SF18">
    <property type="entry name" value="NUDIX HYDROLASE DOMAIN-CONTAINING PROTEIN"/>
    <property type="match status" value="1"/>
</dbReference>
<dbReference type="Proteomes" id="UP001163266">
    <property type="component" value="Chromosome"/>
</dbReference>
<dbReference type="InterPro" id="IPR015797">
    <property type="entry name" value="NUDIX_hydrolase-like_dom_sf"/>
</dbReference>
<evidence type="ECO:0000256" key="3">
    <source>
        <dbReference type="ARBA" id="ARBA00007275"/>
    </source>
</evidence>
<evidence type="ECO:0000256" key="4">
    <source>
        <dbReference type="ARBA" id="ARBA00016377"/>
    </source>
</evidence>
<accession>A0ABY6MWU0</accession>
<dbReference type="EMBL" id="CP110257">
    <property type="protein sequence ID" value="UZD56471.1"/>
    <property type="molecule type" value="Genomic_DNA"/>
</dbReference>
<keyword evidence="5 9" id="KW-0378">Hydrolase</keyword>
<dbReference type="Gene3D" id="3.90.79.10">
    <property type="entry name" value="Nucleoside Triphosphate Pyrophosphohydrolase"/>
    <property type="match status" value="1"/>
</dbReference>
<evidence type="ECO:0000256" key="7">
    <source>
        <dbReference type="ARBA" id="ARBA00032272"/>
    </source>
</evidence>
<sequence>MLERRLESRTVYQGHFLQVRRDTVALPDGRHAGREYIVHPGAVVIVPILDDGRLVLERQYRYPVGRVMIEFPAGKLDAGEAPRRCAERELREDTGYRAREWARAGVLHNAIAYSDEGIEIWFARGLEAGSAELDEGEFVQVFTASEAELAGWVRDGLVTDAKTLIGLLWLQQWRRGEWDLSWQPAAGEAHPR</sequence>
<evidence type="ECO:0000256" key="6">
    <source>
        <dbReference type="ARBA" id="ARBA00032162"/>
    </source>
</evidence>
<dbReference type="GO" id="GO:0016787">
    <property type="term" value="F:hydrolase activity"/>
    <property type="evidence" value="ECO:0007669"/>
    <property type="project" value="UniProtKB-KW"/>
</dbReference>
<gene>
    <name evidence="9" type="ORF">OMP39_09770</name>
</gene>
<organism evidence="9 10">
    <name type="scientific">Caldimonas aquatica</name>
    <dbReference type="NCBI Taxonomy" id="376175"/>
    <lineage>
        <taxon>Bacteria</taxon>
        <taxon>Pseudomonadati</taxon>
        <taxon>Pseudomonadota</taxon>
        <taxon>Betaproteobacteria</taxon>
        <taxon>Burkholderiales</taxon>
        <taxon>Sphaerotilaceae</taxon>
        <taxon>Caldimonas</taxon>
    </lineage>
</organism>
<dbReference type="SUPFAM" id="SSF55811">
    <property type="entry name" value="Nudix"/>
    <property type="match status" value="1"/>
</dbReference>
<evidence type="ECO:0000259" key="8">
    <source>
        <dbReference type="PROSITE" id="PS51462"/>
    </source>
</evidence>
<comment type="similarity">
    <text evidence="3">Belongs to the Nudix hydrolase family. NudK subfamily.</text>
</comment>
<evidence type="ECO:0000256" key="1">
    <source>
        <dbReference type="ARBA" id="ARBA00000847"/>
    </source>
</evidence>
<dbReference type="PANTHER" id="PTHR11839">
    <property type="entry name" value="UDP/ADP-SUGAR PYROPHOSPHATASE"/>
    <property type="match status" value="1"/>
</dbReference>
<keyword evidence="10" id="KW-1185">Reference proteome</keyword>
<comment type="cofactor">
    <cofactor evidence="2">
        <name>Mg(2+)</name>
        <dbReference type="ChEBI" id="CHEBI:18420"/>
    </cofactor>
</comment>
<dbReference type="Pfam" id="PF00293">
    <property type="entry name" value="NUDIX"/>
    <property type="match status" value="1"/>
</dbReference>
<name>A0ABY6MWU0_9BURK</name>
<feature type="domain" description="Nudix hydrolase" evidence="8">
    <location>
        <begin position="35"/>
        <end position="171"/>
    </location>
</feature>
<proteinExistence type="inferred from homology"/>
<reference evidence="9" key="1">
    <citation type="submission" date="2022-10" db="EMBL/GenBank/DDBJ databases">
        <title>Complete genome sequence of Schlegelella aquatica LMG 23380.</title>
        <authorList>
            <person name="Musilova J."/>
            <person name="Kourilova X."/>
            <person name="Bezdicek M."/>
            <person name="Hermankova K."/>
            <person name="Obruca S."/>
            <person name="Sedlar K."/>
        </authorList>
    </citation>
    <scope>NUCLEOTIDE SEQUENCE</scope>
    <source>
        <strain evidence="9">LMG 23380</strain>
    </source>
</reference>
<dbReference type="InterPro" id="IPR000086">
    <property type="entry name" value="NUDIX_hydrolase_dom"/>
</dbReference>
<comment type="catalytic activity">
    <reaction evidence="1">
        <text>GDP-alpha-D-mannose + H2O = alpha-D-mannose 1-phosphate + GMP + 2 H(+)</text>
        <dbReference type="Rhea" id="RHEA:27978"/>
        <dbReference type="ChEBI" id="CHEBI:15377"/>
        <dbReference type="ChEBI" id="CHEBI:15378"/>
        <dbReference type="ChEBI" id="CHEBI:57527"/>
        <dbReference type="ChEBI" id="CHEBI:58115"/>
        <dbReference type="ChEBI" id="CHEBI:58409"/>
    </reaction>
</comment>
<dbReference type="PROSITE" id="PS51462">
    <property type="entry name" value="NUDIX"/>
    <property type="match status" value="1"/>
</dbReference>
<evidence type="ECO:0000313" key="9">
    <source>
        <dbReference type="EMBL" id="UZD56471.1"/>
    </source>
</evidence>
<protein>
    <recommendedName>
        <fullName evidence="4">GDP-mannose pyrophosphatase</fullName>
    </recommendedName>
    <alternativeName>
        <fullName evidence="6">GDP-mannose hydrolase</fullName>
    </alternativeName>
    <alternativeName>
        <fullName evidence="7">GDPMK</fullName>
    </alternativeName>
</protein>
<evidence type="ECO:0000256" key="5">
    <source>
        <dbReference type="ARBA" id="ARBA00022801"/>
    </source>
</evidence>
<evidence type="ECO:0000256" key="2">
    <source>
        <dbReference type="ARBA" id="ARBA00001946"/>
    </source>
</evidence>